<comment type="caution">
    <text evidence="1">The sequence shown here is derived from an EMBL/GenBank/DDBJ whole genome shotgun (WGS) entry which is preliminary data.</text>
</comment>
<keyword evidence="2" id="KW-1185">Reference proteome</keyword>
<dbReference type="EMBL" id="CAMAPE010000035">
    <property type="protein sequence ID" value="CAH9098321.1"/>
    <property type="molecule type" value="Genomic_DNA"/>
</dbReference>
<gene>
    <name evidence="1" type="ORF">CEURO_LOCUS14246</name>
</gene>
<dbReference type="Proteomes" id="UP001152484">
    <property type="component" value="Unassembled WGS sequence"/>
</dbReference>
<organism evidence="1 2">
    <name type="scientific">Cuscuta europaea</name>
    <name type="common">European dodder</name>
    <dbReference type="NCBI Taxonomy" id="41803"/>
    <lineage>
        <taxon>Eukaryota</taxon>
        <taxon>Viridiplantae</taxon>
        <taxon>Streptophyta</taxon>
        <taxon>Embryophyta</taxon>
        <taxon>Tracheophyta</taxon>
        <taxon>Spermatophyta</taxon>
        <taxon>Magnoliopsida</taxon>
        <taxon>eudicotyledons</taxon>
        <taxon>Gunneridae</taxon>
        <taxon>Pentapetalae</taxon>
        <taxon>asterids</taxon>
        <taxon>lamiids</taxon>
        <taxon>Solanales</taxon>
        <taxon>Convolvulaceae</taxon>
        <taxon>Cuscuteae</taxon>
        <taxon>Cuscuta</taxon>
        <taxon>Cuscuta subgen. Cuscuta</taxon>
    </lineage>
</organism>
<evidence type="ECO:0000313" key="1">
    <source>
        <dbReference type="EMBL" id="CAH9098321.1"/>
    </source>
</evidence>
<name>A0A9P1EDJ5_CUSEU</name>
<proteinExistence type="predicted"/>
<evidence type="ECO:0000313" key="2">
    <source>
        <dbReference type="Proteomes" id="UP001152484"/>
    </source>
</evidence>
<reference evidence="1" key="1">
    <citation type="submission" date="2022-07" db="EMBL/GenBank/DDBJ databases">
        <authorList>
            <person name="Macas J."/>
            <person name="Novak P."/>
            <person name="Neumann P."/>
        </authorList>
    </citation>
    <scope>NUCLEOTIDE SEQUENCE</scope>
</reference>
<dbReference type="OrthoDB" id="1326936at2759"/>
<protein>
    <submittedName>
        <fullName evidence="1">Uncharacterized protein</fullName>
    </submittedName>
</protein>
<sequence length="85" mass="9590">MGIQDFISSTTNSLRRKSVALVKQAWAASRAFGSAAIAKIGDAPRAINIHRLDPVRYMPYDESRAKVVVFSRKFARNTVFFSLQW</sequence>
<dbReference type="AlphaFoldDB" id="A0A9P1EDJ5"/>
<accession>A0A9P1EDJ5</accession>